<organism evidence="1">
    <name type="scientific">Candidatus Heimdallarchaeum endolithica</name>
    <dbReference type="NCBI Taxonomy" id="2876572"/>
    <lineage>
        <taxon>Archaea</taxon>
        <taxon>Promethearchaeati</taxon>
        <taxon>Candidatus Heimdallarchaeota</taxon>
        <taxon>Candidatus Heimdallarchaeia (ex Rinke et al. 2021) (nom. nud.)</taxon>
        <taxon>Candidatus Heimdallarchaeales</taxon>
        <taxon>Candidatus Heimdallarchaeaceae</taxon>
        <taxon>Candidatus Heimdallarchaeum</taxon>
    </lineage>
</organism>
<dbReference type="Proteomes" id="UP001200513">
    <property type="component" value="Chromosome"/>
</dbReference>
<reference evidence="1" key="1">
    <citation type="journal article" date="2022" name="Nat. Microbiol.">
        <title>Unique mobile elements and scalable gene flow at the prokaryote-eukaryote boundary revealed by circularized Asgard archaea genomes.</title>
        <authorList>
            <person name="Wu F."/>
            <person name="Speth D.R."/>
            <person name="Philosof A."/>
            <person name="Cremiere A."/>
            <person name="Narayanan A."/>
            <person name="Barco R.A."/>
            <person name="Connon S.A."/>
            <person name="Amend J.P."/>
            <person name="Antoshechkin I.A."/>
            <person name="Orphan V.J."/>
        </authorList>
    </citation>
    <scope>NUCLEOTIDE SEQUENCE</scope>
    <source>
        <strain evidence="1">PR6</strain>
    </source>
</reference>
<protein>
    <submittedName>
        <fullName evidence="1">Uncharacterized protein</fullName>
    </submittedName>
</protein>
<sequence>MGVFDTYINIISRNNYVLIIEENIDSLLRCIPLLQLLNINHFTYPYSWSHPHKSIFFNFVKHDFIHITDVKKGFSSEENSPYCMITTALHEKLMPEYSISSMLNLKKNCPFVIVLTENDASSEILYGFIRPLKETNLIHKNYYIYYTDLYEEIISFLEKSSFFQINFDKTMNLYLNLVAFIYSEVNNMEFNDIVELIIFLIEDVVNPFYYSIAAILENVKIAHKHLLLENICDNFSYFFEMDKHELRKIKNYIIEVYEANKLDYHFFLEKYEKSRNYLEEIRKLQEEIGNSAGGVLLSQLKTMFSPLF</sequence>
<dbReference type="EMBL" id="CP084167">
    <property type="protein sequence ID" value="UJG43117.1"/>
    <property type="molecule type" value="Genomic_DNA"/>
</dbReference>
<gene>
    <name evidence="1" type="ORF">K9W46_12175</name>
</gene>
<evidence type="ECO:0000313" key="1">
    <source>
        <dbReference type="EMBL" id="UJG43117.1"/>
    </source>
</evidence>
<name>A0A9Y1BQD1_9ARCH</name>
<dbReference type="AlphaFoldDB" id="A0A9Y1BQD1"/>
<proteinExistence type="predicted"/>
<accession>A0A9Y1BQD1</accession>